<keyword evidence="7 8" id="KW-0472">Membrane</keyword>
<reference evidence="9" key="1">
    <citation type="submission" date="2023-06" db="EMBL/GenBank/DDBJ databases">
        <title>lsaBGC provides a comprehensive framework for evolutionary analysis of biosynthetic gene clusters within focal taxa.</title>
        <authorList>
            <person name="Salamzade R."/>
            <person name="Sandstrom S."/>
            <person name="Kalan L.R."/>
        </authorList>
    </citation>
    <scope>NUCLEOTIDE SEQUENCE</scope>
    <source>
        <strain evidence="9">P3-SID899</strain>
    </source>
</reference>
<evidence type="ECO:0000256" key="3">
    <source>
        <dbReference type="ARBA" id="ARBA00022448"/>
    </source>
</evidence>
<comment type="similarity">
    <text evidence="2 8">Belongs to the 4-toluene sulfonate uptake permease (TSUP) (TC 2.A.102) family.</text>
</comment>
<keyword evidence="5 8" id="KW-0812">Transmembrane</keyword>
<dbReference type="PANTHER" id="PTHR30269:SF0">
    <property type="entry name" value="MEMBRANE TRANSPORTER PROTEIN YFCA-RELATED"/>
    <property type="match status" value="1"/>
</dbReference>
<evidence type="ECO:0000256" key="5">
    <source>
        <dbReference type="ARBA" id="ARBA00022692"/>
    </source>
</evidence>
<dbReference type="RefSeq" id="WP_060774957.1">
    <property type="nucleotide sequence ID" value="NZ_LQAC01000035.1"/>
</dbReference>
<organism evidence="9 10">
    <name type="scientific">Micrococcus luteus</name>
    <name type="common">Micrococcus lysodeikticus</name>
    <dbReference type="NCBI Taxonomy" id="1270"/>
    <lineage>
        <taxon>Bacteria</taxon>
        <taxon>Bacillati</taxon>
        <taxon>Actinomycetota</taxon>
        <taxon>Actinomycetes</taxon>
        <taxon>Micrococcales</taxon>
        <taxon>Micrococcaceae</taxon>
        <taxon>Micrococcus</taxon>
    </lineage>
</organism>
<comment type="caution">
    <text evidence="9">The sequence shown here is derived from an EMBL/GenBank/DDBJ whole genome shotgun (WGS) entry which is preliminary data.</text>
</comment>
<dbReference type="InterPro" id="IPR052017">
    <property type="entry name" value="TSUP"/>
</dbReference>
<dbReference type="AlphaFoldDB" id="A0AAP3ETF5"/>
<gene>
    <name evidence="9" type="ORF">M3A82_000760</name>
</gene>
<keyword evidence="3" id="KW-0813">Transport</keyword>
<dbReference type="EMBL" id="JALXKZ020000001">
    <property type="protein sequence ID" value="MCV7627880.1"/>
    <property type="molecule type" value="Genomic_DNA"/>
</dbReference>
<evidence type="ECO:0000256" key="1">
    <source>
        <dbReference type="ARBA" id="ARBA00004651"/>
    </source>
</evidence>
<feature type="transmembrane region" description="Helical" evidence="8">
    <location>
        <begin position="110"/>
        <end position="128"/>
    </location>
</feature>
<dbReference type="Proteomes" id="UP001205867">
    <property type="component" value="Unassembled WGS sequence"/>
</dbReference>
<keyword evidence="6 8" id="KW-1133">Transmembrane helix</keyword>
<comment type="subcellular location">
    <subcellularLocation>
        <location evidence="1 8">Cell membrane</location>
        <topology evidence="1 8">Multi-pass membrane protein</topology>
    </subcellularLocation>
</comment>
<evidence type="ECO:0000256" key="8">
    <source>
        <dbReference type="RuleBase" id="RU363041"/>
    </source>
</evidence>
<evidence type="ECO:0000313" key="10">
    <source>
        <dbReference type="Proteomes" id="UP001205867"/>
    </source>
</evidence>
<evidence type="ECO:0000256" key="7">
    <source>
        <dbReference type="ARBA" id="ARBA00023136"/>
    </source>
</evidence>
<keyword evidence="4 8" id="KW-1003">Cell membrane</keyword>
<feature type="transmembrane region" description="Helical" evidence="8">
    <location>
        <begin position="84"/>
        <end position="104"/>
    </location>
</feature>
<feature type="transmembrane region" description="Helical" evidence="8">
    <location>
        <begin position="231"/>
        <end position="250"/>
    </location>
</feature>
<dbReference type="Pfam" id="PF01925">
    <property type="entry name" value="TauE"/>
    <property type="match status" value="1"/>
</dbReference>
<dbReference type="InterPro" id="IPR002781">
    <property type="entry name" value="TM_pro_TauE-like"/>
</dbReference>
<dbReference type="PANTHER" id="PTHR30269">
    <property type="entry name" value="TRANSMEMBRANE PROTEIN YFCA"/>
    <property type="match status" value="1"/>
</dbReference>
<name>A0AAP3ETF5_MICLU</name>
<accession>A0AAP3ETF5</accession>
<evidence type="ECO:0000256" key="6">
    <source>
        <dbReference type="ARBA" id="ARBA00022989"/>
    </source>
</evidence>
<sequence>MTGLLTAQLLGMDLWQVLLVLLAGFWAGTINSVIGSGTLVTFPTLVAVGFPPVTAQVSNAMGLVASGFSGTYGYRRELAQSRVLLPKLTVASLLGGVIGAALLTSLPPAVFGYVAPVLLVVALTVVVLQPRIQRWVRRRAEGQGPTPGADSPVPVGPVTPTLWTLVFLTGIYGGYFVAAQGVMLMAIFGVLLVGGTLVHANAVKTWLSLVVNLTAAAFYLVFAFDRIDWRAVLLIAVSSLVGGLVGARIGRRISPTALRVTIVIVGLAGLVVMVMRQVSGG</sequence>
<proteinExistence type="inferred from homology"/>
<feature type="transmembrane region" description="Helical" evidence="8">
    <location>
        <begin position="175"/>
        <end position="200"/>
    </location>
</feature>
<protein>
    <recommendedName>
        <fullName evidence="8">Probable membrane transporter protein</fullName>
    </recommendedName>
</protein>
<evidence type="ECO:0000313" key="9">
    <source>
        <dbReference type="EMBL" id="MCV7627880.1"/>
    </source>
</evidence>
<evidence type="ECO:0000256" key="2">
    <source>
        <dbReference type="ARBA" id="ARBA00009142"/>
    </source>
</evidence>
<evidence type="ECO:0000256" key="4">
    <source>
        <dbReference type="ARBA" id="ARBA00022475"/>
    </source>
</evidence>
<feature type="transmembrane region" description="Helical" evidence="8">
    <location>
        <begin position="206"/>
        <end position="224"/>
    </location>
</feature>
<dbReference type="GO" id="GO:0005886">
    <property type="term" value="C:plasma membrane"/>
    <property type="evidence" value="ECO:0007669"/>
    <property type="project" value="UniProtKB-SubCell"/>
</dbReference>
<feature type="transmembrane region" description="Helical" evidence="8">
    <location>
        <begin position="256"/>
        <end position="275"/>
    </location>
</feature>
<feature type="transmembrane region" description="Helical" evidence="8">
    <location>
        <begin position="14"/>
        <end position="34"/>
    </location>
</feature>